<comment type="subcellular location">
    <subcellularLocation>
        <location evidence="1">Nucleus</location>
    </subcellularLocation>
</comment>
<dbReference type="GO" id="GO:0005634">
    <property type="term" value="C:nucleus"/>
    <property type="evidence" value="ECO:0007669"/>
    <property type="project" value="UniProtKB-SubCell"/>
</dbReference>
<feature type="compositionally biased region" description="Low complexity" evidence="4">
    <location>
        <begin position="269"/>
        <end position="287"/>
    </location>
</feature>
<dbReference type="InterPro" id="IPR017930">
    <property type="entry name" value="Myb_dom"/>
</dbReference>
<evidence type="ECO:0000256" key="1">
    <source>
        <dbReference type="ARBA" id="ARBA00004123"/>
    </source>
</evidence>
<feature type="compositionally biased region" description="Polar residues" evidence="4">
    <location>
        <begin position="86"/>
        <end position="105"/>
    </location>
</feature>
<dbReference type="Proteomes" id="UP000738325">
    <property type="component" value="Unassembled WGS sequence"/>
</dbReference>
<feature type="compositionally biased region" description="Basic and acidic residues" evidence="4">
    <location>
        <begin position="13"/>
        <end position="36"/>
    </location>
</feature>
<dbReference type="AlphaFoldDB" id="A0A9P6RWQ0"/>
<feature type="region of interest" description="Disordered" evidence="4">
    <location>
        <begin position="1084"/>
        <end position="1127"/>
    </location>
</feature>
<feature type="region of interest" description="Disordered" evidence="4">
    <location>
        <begin position="927"/>
        <end position="948"/>
    </location>
</feature>
<reference evidence="7" key="1">
    <citation type="journal article" date="2020" name="Fungal Divers.">
        <title>Resolving the Mortierellaceae phylogeny through synthesis of multi-gene phylogenetics and phylogenomics.</title>
        <authorList>
            <person name="Vandepol N."/>
            <person name="Liber J."/>
            <person name="Desiro A."/>
            <person name="Na H."/>
            <person name="Kennedy M."/>
            <person name="Barry K."/>
            <person name="Grigoriev I.V."/>
            <person name="Miller A.N."/>
            <person name="O'Donnell K."/>
            <person name="Stajich J.E."/>
            <person name="Bonito G."/>
        </authorList>
    </citation>
    <scope>NUCLEOTIDE SEQUENCE</scope>
    <source>
        <strain evidence="7">REB-010B</strain>
    </source>
</reference>
<keyword evidence="2" id="KW-0238">DNA-binding</keyword>
<feature type="compositionally biased region" description="Basic residues" evidence="4">
    <location>
        <begin position="496"/>
        <end position="511"/>
    </location>
</feature>
<dbReference type="PANTHER" id="PTHR46380:SF2">
    <property type="entry name" value="CYCLIN-D-BINDING MYB-LIKE TRANSCRIPTION FACTOR 1"/>
    <property type="match status" value="1"/>
</dbReference>
<feature type="compositionally biased region" description="Basic and acidic residues" evidence="4">
    <location>
        <begin position="58"/>
        <end position="72"/>
    </location>
</feature>
<evidence type="ECO:0000259" key="6">
    <source>
        <dbReference type="PROSITE" id="PS51294"/>
    </source>
</evidence>
<dbReference type="InterPro" id="IPR009057">
    <property type="entry name" value="Homeodomain-like_sf"/>
</dbReference>
<feature type="domain" description="HTH myb-type" evidence="6">
    <location>
        <begin position="623"/>
        <end position="676"/>
    </location>
</feature>
<feature type="compositionally biased region" description="Low complexity" evidence="4">
    <location>
        <begin position="354"/>
        <end position="370"/>
    </location>
</feature>
<evidence type="ECO:0000256" key="2">
    <source>
        <dbReference type="ARBA" id="ARBA00023125"/>
    </source>
</evidence>
<feature type="domain" description="Myb-like" evidence="5">
    <location>
        <begin position="623"/>
        <end position="672"/>
    </location>
</feature>
<feature type="compositionally biased region" description="Low complexity" evidence="4">
    <location>
        <begin position="216"/>
        <end position="251"/>
    </location>
</feature>
<dbReference type="Gene3D" id="1.10.10.60">
    <property type="entry name" value="Homeodomain-like"/>
    <property type="match status" value="2"/>
</dbReference>
<dbReference type="OrthoDB" id="39591at2759"/>
<comment type="caution">
    <text evidence="7">The sequence shown here is derived from an EMBL/GenBank/DDBJ whole genome shotgun (WGS) entry which is preliminary data.</text>
</comment>
<feature type="compositionally biased region" description="Polar residues" evidence="4">
    <location>
        <begin position="319"/>
        <end position="329"/>
    </location>
</feature>
<feature type="region of interest" description="Disordered" evidence="4">
    <location>
        <begin position="1"/>
        <end position="122"/>
    </location>
</feature>
<dbReference type="SMART" id="SM00717">
    <property type="entry name" value="SANT"/>
    <property type="match status" value="3"/>
</dbReference>
<feature type="compositionally biased region" description="Low complexity" evidence="4">
    <location>
        <begin position="331"/>
        <end position="340"/>
    </location>
</feature>
<dbReference type="InterPro" id="IPR051651">
    <property type="entry name" value="DMTF1_DNA-bind_reg"/>
</dbReference>
<evidence type="ECO:0000256" key="4">
    <source>
        <dbReference type="SAM" id="MobiDB-lite"/>
    </source>
</evidence>
<evidence type="ECO:0000256" key="3">
    <source>
        <dbReference type="ARBA" id="ARBA00023242"/>
    </source>
</evidence>
<protein>
    <submittedName>
        <fullName evidence="7">RNA polymerase I enhancer binding protein</fullName>
    </submittedName>
</protein>
<dbReference type="SUPFAM" id="SSF46689">
    <property type="entry name" value="Homeodomain-like"/>
    <property type="match status" value="2"/>
</dbReference>
<evidence type="ECO:0000259" key="5">
    <source>
        <dbReference type="PROSITE" id="PS50090"/>
    </source>
</evidence>
<feature type="compositionally biased region" description="Low complexity" evidence="4">
    <location>
        <begin position="113"/>
        <end position="122"/>
    </location>
</feature>
<dbReference type="Pfam" id="PF13921">
    <property type="entry name" value="Myb_DNA-bind_6"/>
    <property type="match status" value="1"/>
</dbReference>
<feature type="compositionally biased region" description="Acidic residues" evidence="4">
    <location>
        <begin position="205"/>
        <end position="215"/>
    </location>
</feature>
<accession>A0A9P6RWQ0</accession>
<evidence type="ECO:0000313" key="7">
    <source>
        <dbReference type="EMBL" id="KAG0329768.1"/>
    </source>
</evidence>
<feature type="compositionally biased region" description="Gly residues" evidence="4">
    <location>
        <begin position="160"/>
        <end position="176"/>
    </location>
</feature>
<dbReference type="PROSITE" id="PS51294">
    <property type="entry name" value="HTH_MYB"/>
    <property type="match status" value="1"/>
</dbReference>
<proteinExistence type="predicted"/>
<dbReference type="GO" id="GO:0003700">
    <property type="term" value="F:DNA-binding transcription factor activity"/>
    <property type="evidence" value="ECO:0007669"/>
    <property type="project" value="TreeGrafter"/>
</dbReference>
<keyword evidence="8" id="KW-1185">Reference proteome</keyword>
<gene>
    <name evidence="7" type="primary">REB1_1</name>
    <name evidence="7" type="ORF">BGZ99_000504</name>
</gene>
<dbReference type="PANTHER" id="PTHR46380">
    <property type="entry name" value="CYCLIN-D-BINDING MYB-LIKE TRANSCRIPTION FACTOR 1"/>
    <property type="match status" value="1"/>
</dbReference>
<organism evidence="7 8">
    <name type="scientific">Dissophora globulifera</name>
    <dbReference type="NCBI Taxonomy" id="979702"/>
    <lineage>
        <taxon>Eukaryota</taxon>
        <taxon>Fungi</taxon>
        <taxon>Fungi incertae sedis</taxon>
        <taxon>Mucoromycota</taxon>
        <taxon>Mortierellomycotina</taxon>
        <taxon>Mortierellomycetes</taxon>
        <taxon>Mortierellales</taxon>
        <taxon>Mortierellaceae</taxon>
        <taxon>Dissophora</taxon>
    </lineage>
</organism>
<keyword evidence="3" id="KW-0539">Nucleus</keyword>
<dbReference type="GO" id="GO:0000976">
    <property type="term" value="F:transcription cis-regulatory region binding"/>
    <property type="evidence" value="ECO:0007669"/>
    <property type="project" value="TreeGrafter"/>
</dbReference>
<feature type="region of interest" description="Disordered" evidence="4">
    <location>
        <begin position="154"/>
        <end position="458"/>
    </location>
</feature>
<name>A0A9P6RWQ0_9FUNG</name>
<feature type="compositionally biased region" description="Basic and acidic residues" evidence="4">
    <location>
        <begin position="927"/>
        <end position="937"/>
    </location>
</feature>
<feature type="domain" description="Myb-like" evidence="5">
    <location>
        <begin position="675"/>
        <end position="738"/>
    </location>
</feature>
<feature type="compositionally biased region" description="Acidic residues" evidence="4">
    <location>
        <begin position="400"/>
        <end position="413"/>
    </location>
</feature>
<dbReference type="PROSITE" id="PS50090">
    <property type="entry name" value="MYB_LIKE"/>
    <property type="match status" value="2"/>
</dbReference>
<dbReference type="EMBL" id="JAAAIP010000011">
    <property type="protein sequence ID" value="KAG0329768.1"/>
    <property type="molecule type" value="Genomic_DNA"/>
</dbReference>
<dbReference type="InterPro" id="IPR001005">
    <property type="entry name" value="SANT/Myb"/>
</dbReference>
<feature type="region of interest" description="Disordered" evidence="4">
    <location>
        <begin position="474"/>
        <end position="514"/>
    </location>
</feature>
<sequence>MEGMDDNNASKKRSWDEKEEKQKLKEEKQQRKEARREKRRLKQEKKQLKEEKRRRKAEKANVDSDSLKETDTHMSSIKEPQHRESQAQSQNATNVNRASKSSIGSFDSPIIPPSTSTSSSQLLPPALSSLAAAAAQARRMPTILSRVKAENYTTPAMSFSGGGRGGLAATRGGGPGATATNQRGSVDSGGAFGGLNLLGARSSSDESDSDSDSSDDGAPPAKRPAITTTTTSTPTTATTSKTAPATTPVPAMRHALSFIHAAPKAANRSTPVPATESTPSSTPTSAVIEAIASTKTTVPVAHDTDVDSADSSDAGSEKNGLTDSKTQQHAKVVVSNIDSSSSDDDVPAAPPVPLAKKPVVSSRMSTSSPSDTKAGSTLTPRPRPTSYAGGDFGDLGMLDTDYDADSSMDEDDDKSYSISTKARSKDDLRSPSTAQEGEEEGVGTGAGGSTATDSPAPAVTTSMRGAALWSALEAAAEGSQRKKQKVNPADETTPKSKGKAPKVPKASRKKRTVDEQMETDMAGMSDNILHVKWMMADELKERGLAYKKGPFSAQEDRIIREVVSNYIARNNKPADLLQLWFQDRAGNSRRNKTELLPLWTEITTRLETRPLMNTYLHVRRLYHPENNLGPWSAEDDSKLRELYAKHKGQWSLIGEKLGRLADSCRDRYRDHVIVQGKARSGQWQPEEDERLLDILQDFAELQGKQSPLDAVWTWAAVSDKMDGTRSRPSCNSRYSYNLLPKLMKGKMLHTRAGRAAHAYLSDRVETEGEGADTEDDGEGKINRSTVRVMSVFDTLRLLQEHGYTRVHDVDWELLYKEQREAVKACHDAFFEKMSQAVKYLTEPAGPERRPKTLRAGKAALHAMKTAITRVRQRADRLHRELHTPLEMAKAVDKRQGPLFVRVLQTLEGSGQQDSFTEYVKEVIRQREMKQERRDQSEGNKATRLGRTPWSNPRSTVAWHEYLFLTDIHYEALETLLTQFQELRVLVTRELAGISGQDRNAAVSVKFIDRVVDNKLFEFLDDNEQHAKWDQMREDRHEAERLISEALVEVGLPAIPVRRTPRAKKINQRAAGGGNIKQALTNEYVENSDSDDTATLRKKSTSTDDSADATMLTKPKTKEFVSSDSDSD</sequence>
<evidence type="ECO:0000313" key="8">
    <source>
        <dbReference type="Proteomes" id="UP000738325"/>
    </source>
</evidence>